<evidence type="ECO:0000313" key="3">
    <source>
        <dbReference type="Proteomes" id="UP000441754"/>
    </source>
</evidence>
<accession>A0A7K0EMH1</accession>
<dbReference type="InterPro" id="IPR021487">
    <property type="entry name" value="DUF3140"/>
</dbReference>
<dbReference type="EMBL" id="WJXZ01000009">
    <property type="protein sequence ID" value="MRS62912.1"/>
    <property type="molecule type" value="Genomic_DNA"/>
</dbReference>
<feature type="region of interest" description="Disordered" evidence="1">
    <location>
        <begin position="31"/>
        <end position="50"/>
    </location>
</feature>
<dbReference type="AlphaFoldDB" id="A0A7K0EMH1"/>
<name>A0A7K0EMH1_9BACT</name>
<dbReference type="PANTHER" id="PTHR40630">
    <property type="entry name" value="POSSIBLE DNA-BINDING PROTEIN"/>
    <property type="match status" value="1"/>
</dbReference>
<proteinExistence type="predicted"/>
<protein>
    <submittedName>
        <fullName evidence="2">DUF3140 domain-containing protein</fullName>
    </submittedName>
</protein>
<evidence type="ECO:0000256" key="1">
    <source>
        <dbReference type="SAM" id="MobiDB-lite"/>
    </source>
</evidence>
<reference evidence="2 3" key="1">
    <citation type="journal article" date="2018" name="Antonie Van Leeuwenhoek">
        <title>Larkinella terrae sp. nov., isolated from soil on Jeju Island, South Korea.</title>
        <authorList>
            <person name="Ten L.N."/>
            <person name="Jeon J."/>
            <person name="Park S.J."/>
            <person name="Park S."/>
            <person name="Lee S.Y."/>
            <person name="Kim M.K."/>
            <person name="Jung H.Y."/>
        </authorList>
    </citation>
    <scope>NUCLEOTIDE SEQUENCE [LARGE SCALE GENOMIC DNA]</scope>
    <source>
        <strain evidence="2 3">KCTC 52001</strain>
    </source>
</reference>
<dbReference type="PANTHER" id="PTHR40630:SF1">
    <property type="entry name" value="DNA-BINDING PROTEIN"/>
    <property type="match status" value="1"/>
</dbReference>
<dbReference type="OrthoDB" id="513524at2"/>
<dbReference type="Proteomes" id="UP000441754">
    <property type="component" value="Unassembled WGS sequence"/>
</dbReference>
<gene>
    <name evidence="2" type="ORF">GJJ30_16555</name>
</gene>
<comment type="caution">
    <text evidence="2">The sequence shown here is derived from an EMBL/GenBank/DDBJ whole genome shotgun (WGS) entry which is preliminary data.</text>
</comment>
<sequence>MEDNKKKEVFEEFGDLVNMSPSELEKWLETDESKSVGWDSGDGESVGHKSGEKIIRIKRKKRSDLDERDYEHMQKVVGYIKRHSAQRPEEVKGSNWAYSLKNWGHNPEK</sequence>
<evidence type="ECO:0000313" key="2">
    <source>
        <dbReference type="EMBL" id="MRS62912.1"/>
    </source>
</evidence>
<keyword evidence="3" id="KW-1185">Reference proteome</keyword>
<dbReference type="Pfam" id="PF11338">
    <property type="entry name" value="DUF3140"/>
    <property type="match status" value="1"/>
</dbReference>
<organism evidence="2 3">
    <name type="scientific">Larkinella terrae</name>
    <dbReference type="NCBI Taxonomy" id="2025311"/>
    <lineage>
        <taxon>Bacteria</taxon>
        <taxon>Pseudomonadati</taxon>
        <taxon>Bacteroidota</taxon>
        <taxon>Cytophagia</taxon>
        <taxon>Cytophagales</taxon>
        <taxon>Spirosomataceae</taxon>
        <taxon>Larkinella</taxon>
    </lineage>
</organism>
<dbReference type="RefSeq" id="WP_154176275.1">
    <property type="nucleotide sequence ID" value="NZ_WJXZ01000009.1"/>
</dbReference>